<evidence type="ECO:0000313" key="2">
    <source>
        <dbReference type="Proteomes" id="UP001497602"/>
    </source>
</evidence>
<sequence length="154" mass="18592">MEKNEYIEFEINNLNKFNDLIELLNLIFESKNNEDFKTDKYWLDKFPNYALRHYYFGERDLKPQFKTHKPNDGTWHFYSMIEHLLENIEIEFLGCKKIEEKKGRLEFYAFSYPYGGITGLTMFLKSFGFSAQKIDDGTGIYKVKWKNETEFELK</sequence>
<evidence type="ECO:0000313" key="1">
    <source>
        <dbReference type="EMBL" id="CAL2108012.1"/>
    </source>
</evidence>
<reference evidence="1 2" key="1">
    <citation type="submission" date="2024-05" db="EMBL/GenBank/DDBJ databases">
        <authorList>
            <person name="Duchaud E."/>
        </authorList>
    </citation>
    <scope>NUCLEOTIDE SEQUENCE [LARGE SCALE GENOMIC DNA]</scope>
    <source>
        <strain evidence="1">Ena-SAMPLE-TAB-13-05-2024-13:56:06:370-140305</strain>
    </source>
</reference>
<comment type="caution">
    <text evidence="1">The sequence shown here is derived from an EMBL/GenBank/DDBJ whole genome shotgun (WGS) entry which is preliminary data.</text>
</comment>
<dbReference type="Proteomes" id="UP001497602">
    <property type="component" value="Unassembled WGS sequence"/>
</dbReference>
<protein>
    <submittedName>
        <fullName evidence="1">Uncharacterized protein</fullName>
    </submittedName>
</protein>
<dbReference type="RefSeq" id="WP_348739587.1">
    <property type="nucleotide sequence ID" value="NZ_CAXJRC010000043.1"/>
</dbReference>
<dbReference type="EMBL" id="CAXJRC010000043">
    <property type="protein sequence ID" value="CAL2108012.1"/>
    <property type="molecule type" value="Genomic_DNA"/>
</dbReference>
<accession>A0ABM9PQJ1</accession>
<organism evidence="1 2">
    <name type="scientific">Tenacibaculum vairaonense</name>
    <dbReference type="NCBI Taxonomy" id="3137860"/>
    <lineage>
        <taxon>Bacteria</taxon>
        <taxon>Pseudomonadati</taxon>
        <taxon>Bacteroidota</taxon>
        <taxon>Flavobacteriia</taxon>
        <taxon>Flavobacteriales</taxon>
        <taxon>Flavobacteriaceae</taxon>
        <taxon>Tenacibaculum</taxon>
    </lineage>
</organism>
<proteinExistence type="predicted"/>
<name>A0ABM9PQJ1_9FLAO</name>
<keyword evidence="2" id="KW-1185">Reference proteome</keyword>
<gene>
    <name evidence="1" type="ORF">T190115A13A_60007</name>
</gene>